<dbReference type="AlphaFoldDB" id="A0A5N6PRX7"/>
<name>A0A5N6PRX7_9ASTR</name>
<dbReference type="EMBL" id="SZYD01000003">
    <property type="protein sequence ID" value="KAD6796683.1"/>
    <property type="molecule type" value="Genomic_DNA"/>
</dbReference>
<evidence type="ECO:0000313" key="2">
    <source>
        <dbReference type="Proteomes" id="UP000326396"/>
    </source>
</evidence>
<sequence>MTNLISRGINVQSPSCPLCLMEDEHGEHLLFRCIIAQERGGLRRKIQMLLAASTMWSLWLSRNNWCFQRVRRSIDCLVEDIKLQSFTWVEQRGKKISIVWEKWIVNPWEGISKI</sequence>
<reference evidence="1 2" key="1">
    <citation type="submission" date="2019-05" db="EMBL/GenBank/DDBJ databases">
        <title>Mikania micrantha, genome provides insights into the molecular mechanism of rapid growth.</title>
        <authorList>
            <person name="Liu B."/>
        </authorList>
    </citation>
    <scope>NUCLEOTIDE SEQUENCE [LARGE SCALE GENOMIC DNA]</scope>
    <source>
        <strain evidence="1">NLD-2019</strain>
        <tissue evidence="1">Leaf</tissue>
    </source>
</reference>
<accession>A0A5N6PRX7</accession>
<proteinExistence type="predicted"/>
<gene>
    <name evidence="1" type="ORF">E3N88_07579</name>
</gene>
<evidence type="ECO:0008006" key="3">
    <source>
        <dbReference type="Google" id="ProtNLM"/>
    </source>
</evidence>
<dbReference type="Proteomes" id="UP000326396">
    <property type="component" value="Linkage Group LG11"/>
</dbReference>
<organism evidence="1 2">
    <name type="scientific">Mikania micrantha</name>
    <name type="common">bitter vine</name>
    <dbReference type="NCBI Taxonomy" id="192012"/>
    <lineage>
        <taxon>Eukaryota</taxon>
        <taxon>Viridiplantae</taxon>
        <taxon>Streptophyta</taxon>
        <taxon>Embryophyta</taxon>
        <taxon>Tracheophyta</taxon>
        <taxon>Spermatophyta</taxon>
        <taxon>Magnoliopsida</taxon>
        <taxon>eudicotyledons</taxon>
        <taxon>Gunneridae</taxon>
        <taxon>Pentapetalae</taxon>
        <taxon>asterids</taxon>
        <taxon>campanulids</taxon>
        <taxon>Asterales</taxon>
        <taxon>Asteraceae</taxon>
        <taxon>Asteroideae</taxon>
        <taxon>Heliantheae alliance</taxon>
        <taxon>Eupatorieae</taxon>
        <taxon>Mikania</taxon>
    </lineage>
</organism>
<comment type="caution">
    <text evidence="1">The sequence shown here is derived from an EMBL/GenBank/DDBJ whole genome shotgun (WGS) entry which is preliminary data.</text>
</comment>
<dbReference type="OrthoDB" id="1938430at2759"/>
<protein>
    <recommendedName>
        <fullName evidence="3">Reverse transcriptase zinc-binding domain-containing protein</fullName>
    </recommendedName>
</protein>
<keyword evidence="2" id="KW-1185">Reference proteome</keyword>
<evidence type="ECO:0000313" key="1">
    <source>
        <dbReference type="EMBL" id="KAD6796683.1"/>
    </source>
</evidence>